<sequence>MKPYDMVREGLMVMAGILAVVVFLAAFWGFPGQNYWPLTIKEVANKAPLAFLKRTVSYFDGTSSLQTYGPPFTDNYANAQHIGALCLACWSGVTFPLNAKVDLVMQPLHQIAQLNSAVATALEAYQKASPKQQMAWDTSYTAALHKTKVQNGRLILPTGDYGPVPVLMDGMLKFARAGLLEAALTYNTNPKLAPYETDYTRALLYLGGNIMGTVATHFHEQGYQWGMTHMAGPWPGAWWLWSYSFWYQLGPIANSPNADLIAFLIFAGLLLLGITVPFNPLLRRIPYLIPVYRIIWRDWYARYPSGDPSHPVRSTAER</sequence>
<reference evidence="2 3" key="1">
    <citation type="submission" date="2017-01" db="EMBL/GenBank/DDBJ databases">
        <title>Draft sequence of Acidihalobacter ferrooxidans strain DSM 14175 (strain V8).</title>
        <authorList>
            <person name="Khaleque H.N."/>
            <person name="Ramsay J.P."/>
            <person name="Murphy R.J.T."/>
            <person name="Kaksonen A.H."/>
            <person name="Boxall N.J."/>
            <person name="Watkin E.L.J."/>
        </authorList>
    </citation>
    <scope>NUCLEOTIDE SEQUENCE [LARGE SCALE GENOMIC DNA]</scope>
    <source>
        <strain evidence="2 3">V8</strain>
    </source>
</reference>
<keyword evidence="1" id="KW-0812">Transmembrane</keyword>
<feature type="transmembrane region" description="Helical" evidence="1">
    <location>
        <begin position="260"/>
        <end position="282"/>
    </location>
</feature>
<feature type="transmembrane region" description="Helical" evidence="1">
    <location>
        <begin position="12"/>
        <end position="30"/>
    </location>
</feature>
<gene>
    <name evidence="2" type="ORF">BW247_06150</name>
</gene>
<dbReference type="STRING" id="1765967.BW247_06150"/>
<dbReference type="AlphaFoldDB" id="A0A1P8UFV4"/>
<name>A0A1P8UFV4_9GAMM</name>
<dbReference type="Proteomes" id="UP000243807">
    <property type="component" value="Chromosome"/>
</dbReference>
<organism evidence="2 3">
    <name type="scientific">Acidihalobacter ferrooxydans</name>
    <dbReference type="NCBI Taxonomy" id="1765967"/>
    <lineage>
        <taxon>Bacteria</taxon>
        <taxon>Pseudomonadati</taxon>
        <taxon>Pseudomonadota</taxon>
        <taxon>Gammaproteobacteria</taxon>
        <taxon>Chromatiales</taxon>
        <taxon>Ectothiorhodospiraceae</taxon>
        <taxon>Acidihalobacter</taxon>
    </lineage>
</organism>
<dbReference type="EMBL" id="CP019434">
    <property type="protein sequence ID" value="APZ42728.1"/>
    <property type="molecule type" value="Genomic_DNA"/>
</dbReference>
<keyword evidence="3" id="KW-1185">Reference proteome</keyword>
<protein>
    <submittedName>
        <fullName evidence="2">Uncharacterized protein</fullName>
    </submittedName>
</protein>
<keyword evidence="1" id="KW-1133">Transmembrane helix</keyword>
<evidence type="ECO:0000313" key="3">
    <source>
        <dbReference type="Proteomes" id="UP000243807"/>
    </source>
</evidence>
<proteinExistence type="predicted"/>
<accession>A0A1P8UFV4</accession>
<keyword evidence="1" id="KW-0472">Membrane</keyword>
<dbReference type="KEGG" id="afy:BW247_06150"/>
<evidence type="ECO:0000313" key="2">
    <source>
        <dbReference type="EMBL" id="APZ42728.1"/>
    </source>
</evidence>
<evidence type="ECO:0000256" key="1">
    <source>
        <dbReference type="SAM" id="Phobius"/>
    </source>
</evidence>